<gene>
    <name evidence="2" type="ORF">GA0070624_0890</name>
</gene>
<dbReference type="EMBL" id="FMHV01000002">
    <property type="protein sequence ID" value="SCL15998.1"/>
    <property type="molecule type" value="Genomic_DNA"/>
</dbReference>
<dbReference type="Proteomes" id="UP000199413">
    <property type="component" value="Unassembled WGS sequence"/>
</dbReference>
<dbReference type="PANTHER" id="PTHR36840:SF1">
    <property type="entry name" value="BLL5714 PROTEIN"/>
    <property type="match status" value="1"/>
</dbReference>
<feature type="transmembrane region" description="Helical" evidence="1">
    <location>
        <begin position="78"/>
        <end position="97"/>
    </location>
</feature>
<feature type="transmembrane region" description="Helical" evidence="1">
    <location>
        <begin position="271"/>
        <end position="292"/>
    </location>
</feature>
<keyword evidence="1" id="KW-0472">Membrane</keyword>
<dbReference type="Pfam" id="PF06772">
    <property type="entry name" value="LtrA"/>
    <property type="match status" value="1"/>
</dbReference>
<evidence type="ECO:0000256" key="1">
    <source>
        <dbReference type="SAM" id="Phobius"/>
    </source>
</evidence>
<accession>A0A1C6RFR0</accession>
<proteinExistence type="predicted"/>
<dbReference type="AlphaFoldDB" id="A0A1C6RFR0"/>
<reference evidence="3" key="1">
    <citation type="submission" date="2016-06" db="EMBL/GenBank/DDBJ databases">
        <authorList>
            <person name="Varghese N."/>
            <person name="Submissions Spin"/>
        </authorList>
    </citation>
    <scope>NUCLEOTIDE SEQUENCE [LARGE SCALE GENOMIC DNA]</scope>
    <source>
        <strain evidence="3">DSM 45431</strain>
    </source>
</reference>
<dbReference type="RefSeq" id="WP_091336871.1">
    <property type="nucleotide sequence ID" value="NZ_FMHV01000002.1"/>
</dbReference>
<keyword evidence="3" id="KW-1185">Reference proteome</keyword>
<feature type="transmembrane region" description="Helical" evidence="1">
    <location>
        <begin position="103"/>
        <end position="127"/>
    </location>
</feature>
<keyword evidence="1" id="KW-1133">Transmembrane helix</keyword>
<dbReference type="PANTHER" id="PTHR36840">
    <property type="entry name" value="BLL5714 PROTEIN"/>
    <property type="match status" value="1"/>
</dbReference>
<feature type="transmembrane region" description="Helical" evidence="1">
    <location>
        <begin position="361"/>
        <end position="377"/>
    </location>
</feature>
<evidence type="ECO:0000313" key="3">
    <source>
        <dbReference type="Proteomes" id="UP000199413"/>
    </source>
</evidence>
<dbReference type="OrthoDB" id="7698234at2"/>
<evidence type="ECO:0000313" key="2">
    <source>
        <dbReference type="EMBL" id="SCL15998.1"/>
    </source>
</evidence>
<feature type="transmembrane region" description="Helical" evidence="1">
    <location>
        <begin position="17"/>
        <end position="35"/>
    </location>
</feature>
<dbReference type="InterPro" id="IPR010640">
    <property type="entry name" value="Low_temperature_requirement_A"/>
</dbReference>
<protein>
    <submittedName>
        <fullName evidence="2">Low temperature requirement protein LtrA</fullName>
    </submittedName>
</protein>
<keyword evidence="1" id="KW-0812">Transmembrane</keyword>
<name>A0A1C6RFR0_9ACTN</name>
<organism evidence="2 3">
    <name type="scientific">Micromonospora rhizosphaerae</name>
    <dbReference type="NCBI Taxonomy" id="568872"/>
    <lineage>
        <taxon>Bacteria</taxon>
        <taxon>Bacillati</taxon>
        <taxon>Actinomycetota</taxon>
        <taxon>Actinomycetes</taxon>
        <taxon>Micromonosporales</taxon>
        <taxon>Micromonosporaceae</taxon>
        <taxon>Micromonospora</taxon>
    </lineage>
</organism>
<sequence>MAGGAARLVRGREGRRATFLDLFLDLVFVLALFRLSQGLLEHLDWSGAFQTLVLLLAVWWVWSQTAGTSDRFDPRRPAIQALVIGCMFGSFVLAAAAPEAFGVHGLLFAGAYVAVQVGRSLFLVIVTRGGERQRPELRVLFWYGVSAVPWLAGAVVQGWARGVLWALAVAVDYAAPRLGWPTPGLGRASAADFAISGEFLAERQRQSFIIALGELILASGLAFTSNGFEADRSAAVVVAFATTVLLWRIYIHRAGEVLGAAVAAAIDPLRIAVAAVYAHLVMVAGIVAISVGDELVIHHPLGHTQPVWIVVILGGPALFLAGRAIFEYAVFARVSRNRVAGILALAAISPATIFLPPLLVAAAAALVLAGIAVADAARARGRPPEPPSPPG</sequence>
<feature type="transmembrane region" description="Helical" evidence="1">
    <location>
        <begin position="47"/>
        <end position="66"/>
    </location>
</feature>
<feature type="transmembrane region" description="Helical" evidence="1">
    <location>
        <begin position="139"/>
        <end position="160"/>
    </location>
</feature>
<feature type="transmembrane region" description="Helical" evidence="1">
    <location>
        <begin position="307"/>
        <end position="326"/>
    </location>
</feature>
<feature type="transmembrane region" description="Helical" evidence="1">
    <location>
        <begin position="234"/>
        <end position="251"/>
    </location>
</feature>